<dbReference type="Gene3D" id="3.40.50.300">
    <property type="entry name" value="P-loop containing nucleotide triphosphate hydrolases"/>
    <property type="match status" value="2"/>
</dbReference>
<dbReference type="GO" id="GO:0016887">
    <property type="term" value="F:ATP hydrolysis activity"/>
    <property type="evidence" value="ECO:0007669"/>
    <property type="project" value="InterPro"/>
</dbReference>
<dbReference type="GO" id="GO:0043190">
    <property type="term" value="C:ATP-binding cassette (ABC) transporter complex"/>
    <property type="evidence" value="ECO:0007669"/>
    <property type="project" value="TreeGrafter"/>
</dbReference>
<name>A0A6J7EXD8_9ZZZZ</name>
<dbReference type="PROSITE" id="PS50893">
    <property type="entry name" value="ABC_TRANSPORTER_2"/>
    <property type="match status" value="2"/>
</dbReference>
<keyword evidence="2" id="KW-0547">Nucleotide-binding</keyword>
<dbReference type="SUPFAM" id="SSF52540">
    <property type="entry name" value="P-loop containing nucleoside triphosphate hydrolases"/>
    <property type="match status" value="2"/>
</dbReference>
<organism evidence="5">
    <name type="scientific">freshwater metagenome</name>
    <dbReference type="NCBI Taxonomy" id="449393"/>
    <lineage>
        <taxon>unclassified sequences</taxon>
        <taxon>metagenomes</taxon>
        <taxon>ecological metagenomes</taxon>
    </lineage>
</organism>
<dbReference type="EMBL" id="CAFBLZ010000049">
    <property type="protein sequence ID" value="CAB4885775.1"/>
    <property type="molecule type" value="Genomic_DNA"/>
</dbReference>
<dbReference type="InterPro" id="IPR027417">
    <property type="entry name" value="P-loop_NTPase"/>
</dbReference>
<dbReference type="InterPro" id="IPR003593">
    <property type="entry name" value="AAA+_ATPase"/>
</dbReference>
<dbReference type="InterPro" id="IPR050095">
    <property type="entry name" value="ECF_ABC_transporter_ATP-bd"/>
</dbReference>
<evidence type="ECO:0000256" key="1">
    <source>
        <dbReference type="ARBA" id="ARBA00022448"/>
    </source>
</evidence>
<dbReference type="CDD" id="cd03225">
    <property type="entry name" value="ABC_cobalt_CbiO_domain1"/>
    <property type="match status" value="1"/>
</dbReference>
<dbReference type="AlphaFoldDB" id="A0A6J7EXD8"/>
<evidence type="ECO:0000256" key="3">
    <source>
        <dbReference type="ARBA" id="ARBA00022840"/>
    </source>
</evidence>
<dbReference type="InterPro" id="IPR017871">
    <property type="entry name" value="ABC_transporter-like_CS"/>
</dbReference>
<protein>
    <submittedName>
        <fullName evidence="5">Unannotated protein</fullName>
    </submittedName>
</protein>
<dbReference type="GO" id="GO:0005524">
    <property type="term" value="F:ATP binding"/>
    <property type="evidence" value="ECO:0007669"/>
    <property type="project" value="UniProtKB-KW"/>
</dbReference>
<gene>
    <name evidence="5" type="ORF">UFOPK3482_00683</name>
</gene>
<keyword evidence="3" id="KW-0067">ATP-binding</keyword>
<evidence type="ECO:0000256" key="2">
    <source>
        <dbReference type="ARBA" id="ARBA00022741"/>
    </source>
</evidence>
<evidence type="ECO:0000313" key="5">
    <source>
        <dbReference type="EMBL" id="CAB4885775.1"/>
    </source>
</evidence>
<reference evidence="5" key="1">
    <citation type="submission" date="2020-05" db="EMBL/GenBank/DDBJ databases">
        <authorList>
            <person name="Chiriac C."/>
            <person name="Salcher M."/>
            <person name="Ghai R."/>
            <person name="Kavagutti S V."/>
        </authorList>
    </citation>
    <scope>NUCLEOTIDE SEQUENCE</scope>
</reference>
<dbReference type="Pfam" id="PF00005">
    <property type="entry name" value="ABC_tran"/>
    <property type="match status" value="2"/>
</dbReference>
<feature type="domain" description="ABC transporter" evidence="4">
    <location>
        <begin position="2"/>
        <end position="242"/>
    </location>
</feature>
<dbReference type="InterPro" id="IPR015856">
    <property type="entry name" value="ABC_transpr_CbiO/EcfA_su"/>
</dbReference>
<feature type="domain" description="ABC transporter" evidence="4">
    <location>
        <begin position="284"/>
        <end position="513"/>
    </location>
</feature>
<proteinExistence type="predicted"/>
<dbReference type="PANTHER" id="PTHR43553">
    <property type="entry name" value="HEAVY METAL TRANSPORTER"/>
    <property type="match status" value="1"/>
</dbReference>
<keyword evidence="1" id="KW-0813">Transport</keyword>
<dbReference type="SMART" id="SM00382">
    <property type="entry name" value="AAA"/>
    <property type="match status" value="2"/>
</dbReference>
<dbReference type="GO" id="GO:0042626">
    <property type="term" value="F:ATPase-coupled transmembrane transporter activity"/>
    <property type="evidence" value="ECO:0007669"/>
    <property type="project" value="TreeGrafter"/>
</dbReference>
<evidence type="ECO:0000259" key="4">
    <source>
        <dbReference type="PROSITE" id="PS50893"/>
    </source>
</evidence>
<sequence>MITFSRVSLLYPHSTTSVIEDLSFDIAEGEMVLVMGHTGSGKSSLLRLINGLVPHHTGGILGGEIVVDGKSTRTTKPGELAGIVGIVGQNPIDTFVTDIVEDELAFGMESLNFPHDVMRKRIEEALDQVGLASLRNREIATLSGGEQQRLAIACALVMHPKVLLLDEPTSALDPIASEEILSILHRLVHDLSVTVILAEHRLERVIGYVDRILLIEGEGKTSIGGPSEILSKTSLVPPIVRLTRSLNLSEVGTSTREVRRITEHLRNELPNTERPIYQSGALLLEVDSVTASFSSKIALKKVSINLHRNEVTALMGRNGAGKSTLIRTIVGLHKDFSGDIKYEGKPIREIDQKTRSQTIGYIPQEPGDLLYLTSVSDECARADKDNHVEFGSTLALLHQMLPTISPSKHPRELSEGERLTLVLAIVLSGSPELLILDEPTRGLDYEAKNRLMRNLYDLSRKHGTSVLMATHDVEIVAEVADRTIFLAEGEKVADGATLDVLLASPAFAPQVAKVMAPRRWLTVGDVLRSVGESS</sequence>
<dbReference type="InterPro" id="IPR003439">
    <property type="entry name" value="ABC_transporter-like_ATP-bd"/>
</dbReference>
<dbReference type="PROSITE" id="PS00211">
    <property type="entry name" value="ABC_TRANSPORTER_1"/>
    <property type="match status" value="1"/>
</dbReference>
<accession>A0A6J7EXD8</accession>